<keyword evidence="14" id="KW-1185">Reference proteome</keyword>
<evidence type="ECO:0000256" key="3">
    <source>
        <dbReference type="ARBA" id="ARBA00022857"/>
    </source>
</evidence>
<evidence type="ECO:0000256" key="7">
    <source>
        <dbReference type="ARBA" id="ARBA00052329"/>
    </source>
</evidence>
<evidence type="ECO:0000256" key="9">
    <source>
        <dbReference type="HAMAP-Rule" id="MF_00222"/>
    </source>
</evidence>
<evidence type="ECO:0000256" key="8">
    <source>
        <dbReference type="ARBA" id="ARBA00060613"/>
    </source>
</evidence>
<dbReference type="InterPro" id="IPR022893">
    <property type="entry name" value="Shikimate_DH_fam"/>
</dbReference>
<sequence>MISGKTKLAGFFANPAEHSLSPRMHNRGFQACGVDAVYLAFEVDQTNLARAIESIRTLDMLGVNLSMPNKTTAIAYVDELSQEAQLIGAINTIVNQNGKLIGYNTDGIGFVKAMAETAKIKIKDKKITILGAGGAAKAITVQAALEGAREVVLYKRKNERFLTVKRDFEKIGEQTDSIVRVVDYADEEQLVRDLQTSELLVNATDIGMGTKEGQSPLAKATFLHENLFVIDLIYSPRKTQLLKEAEKIGAPAFNGLGMLLYQGATAFHLWTNHEMPLDIMKDLFE</sequence>
<dbReference type="EMBL" id="LWMN01000010">
    <property type="protein sequence ID" value="OAQ56493.1"/>
    <property type="molecule type" value="Genomic_DNA"/>
</dbReference>
<dbReference type="Gene3D" id="3.40.50.10860">
    <property type="entry name" value="Leucine Dehydrogenase, chain A, domain 1"/>
    <property type="match status" value="1"/>
</dbReference>
<dbReference type="SUPFAM" id="SSF53223">
    <property type="entry name" value="Aminoacid dehydrogenase-like, N-terminal domain"/>
    <property type="match status" value="1"/>
</dbReference>
<dbReference type="Gene3D" id="3.40.50.720">
    <property type="entry name" value="NAD(P)-binding Rossmann-like Domain"/>
    <property type="match status" value="1"/>
</dbReference>
<comment type="catalytic activity">
    <reaction evidence="7">
        <text>shikimate + NAD(+) = 3-dehydroshikimate + NADH + H(+)</text>
        <dbReference type="Rhea" id="RHEA:17741"/>
        <dbReference type="ChEBI" id="CHEBI:15378"/>
        <dbReference type="ChEBI" id="CHEBI:16630"/>
        <dbReference type="ChEBI" id="CHEBI:36208"/>
        <dbReference type="ChEBI" id="CHEBI:57540"/>
        <dbReference type="ChEBI" id="CHEBI:57945"/>
    </reaction>
</comment>
<feature type="binding site" evidence="9">
    <location>
        <begin position="19"/>
        <end position="21"/>
    </location>
    <ligand>
        <name>shikimate</name>
        <dbReference type="ChEBI" id="CHEBI:36208"/>
    </ligand>
</feature>
<dbReference type="EMBL" id="BJUG01000002">
    <property type="protein sequence ID" value="GEK36149.1"/>
    <property type="molecule type" value="Genomic_DNA"/>
</dbReference>
<feature type="binding site" evidence="9">
    <location>
        <position position="91"/>
    </location>
    <ligand>
        <name>shikimate</name>
        <dbReference type="ChEBI" id="CHEBI:36208"/>
    </ligand>
</feature>
<dbReference type="InterPro" id="IPR036291">
    <property type="entry name" value="NAD(P)-bd_dom_sf"/>
</dbReference>
<evidence type="ECO:0000256" key="6">
    <source>
        <dbReference type="ARBA" id="ARBA00051639"/>
    </source>
</evidence>
<name>A0A179EUM9_ENTTH</name>
<dbReference type="RefSeq" id="WP_067482213.1">
    <property type="nucleotide sequence ID" value="NZ_BJUG01000002.1"/>
</dbReference>
<dbReference type="UniPathway" id="UPA00053">
    <property type="reaction ID" value="UER00087"/>
</dbReference>
<dbReference type="OrthoDB" id="9792692at2"/>
<dbReference type="GO" id="GO:0009073">
    <property type="term" value="P:aromatic amino acid family biosynthetic process"/>
    <property type="evidence" value="ECO:0007669"/>
    <property type="project" value="UniProtKB-KW"/>
</dbReference>
<dbReference type="SUPFAM" id="SSF51735">
    <property type="entry name" value="NAD(P)-binding Rossmann-fold domains"/>
    <property type="match status" value="1"/>
</dbReference>
<dbReference type="FunFam" id="3.40.50.720:FF:000086">
    <property type="entry name" value="Quinate/shikimate dehydrogenase"/>
    <property type="match status" value="1"/>
</dbReference>
<dbReference type="GO" id="GO:0004764">
    <property type="term" value="F:shikimate 3-dehydrogenase (NADP+) activity"/>
    <property type="evidence" value="ECO:0007669"/>
    <property type="project" value="UniProtKB-UniRule"/>
</dbReference>
<feature type="binding site" evidence="9">
    <location>
        <position position="255"/>
    </location>
    <ligand>
        <name>NADP(+)</name>
        <dbReference type="ChEBI" id="CHEBI:58349"/>
    </ligand>
</feature>
<evidence type="ECO:0000313" key="14">
    <source>
        <dbReference type="Proteomes" id="UP000078516"/>
    </source>
</evidence>
<comment type="catalytic activity">
    <reaction evidence="9">
        <text>shikimate + NADP(+) = 3-dehydroshikimate + NADPH + H(+)</text>
        <dbReference type="Rhea" id="RHEA:17737"/>
        <dbReference type="ChEBI" id="CHEBI:15378"/>
        <dbReference type="ChEBI" id="CHEBI:16630"/>
        <dbReference type="ChEBI" id="CHEBI:36208"/>
        <dbReference type="ChEBI" id="CHEBI:57783"/>
        <dbReference type="ChEBI" id="CHEBI:58349"/>
        <dbReference type="EC" id="1.1.1.25"/>
    </reaction>
</comment>
<dbReference type="InterPro" id="IPR013708">
    <property type="entry name" value="Shikimate_DH-bd_N"/>
</dbReference>
<keyword evidence="2 9" id="KW-0028">Amino-acid biosynthesis</keyword>
<dbReference type="KEGG" id="eth:CK496_06935"/>
<dbReference type="NCBIfam" id="NF001319">
    <property type="entry name" value="PRK00258.3-3"/>
    <property type="match status" value="1"/>
</dbReference>
<dbReference type="NCBIfam" id="TIGR00507">
    <property type="entry name" value="aroE"/>
    <property type="match status" value="1"/>
</dbReference>
<dbReference type="Proteomes" id="UP000321361">
    <property type="component" value="Unassembled WGS sequence"/>
</dbReference>
<dbReference type="InterPro" id="IPR046346">
    <property type="entry name" value="Aminoacid_DH-like_N_sf"/>
</dbReference>
<dbReference type="Pfam" id="PF18317">
    <property type="entry name" value="SDH_C"/>
    <property type="match status" value="1"/>
</dbReference>
<dbReference type="GeneID" id="77487373"/>
<evidence type="ECO:0000259" key="10">
    <source>
        <dbReference type="Pfam" id="PF08501"/>
    </source>
</evidence>
<reference evidence="12 15" key="2">
    <citation type="submission" date="2019-07" db="EMBL/GenBank/DDBJ databases">
        <title>Whole genome shotgun sequence of Enterococcus thailandicus NBRC 101867.</title>
        <authorList>
            <person name="Hosoyama A."/>
            <person name="Uohara A."/>
            <person name="Ohji S."/>
            <person name="Ichikawa N."/>
        </authorList>
    </citation>
    <scope>NUCLEOTIDE SEQUENCE [LARGE SCALE GENOMIC DNA]</scope>
    <source>
        <strain evidence="12 15">NBRC 101867</strain>
    </source>
</reference>
<dbReference type="CDD" id="cd01065">
    <property type="entry name" value="NAD_bind_Shikimate_DH"/>
    <property type="match status" value="1"/>
</dbReference>
<feature type="domain" description="SDH C-terminal" evidence="11">
    <location>
        <begin position="255"/>
        <end position="282"/>
    </location>
</feature>
<dbReference type="GO" id="GO:0019632">
    <property type="term" value="P:shikimate metabolic process"/>
    <property type="evidence" value="ECO:0007669"/>
    <property type="project" value="InterPro"/>
</dbReference>
<feature type="binding site" evidence="9">
    <location>
        <position position="234"/>
    </location>
    <ligand>
        <name>shikimate</name>
        <dbReference type="ChEBI" id="CHEBI:36208"/>
    </ligand>
</feature>
<reference evidence="13 14" key="1">
    <citation type="submission" date="2016-04" db="EMBL/GenBank/DDBJ databases">
        <title>Draft genome of an Enterococcus thailandicus strain isolated from bovine feces.</title>
        <authorList>
            <person name="Beukers A.G."/>
            <person name="Zaheer R."/>
            <person name="Goji N."/>
            <person name="Cook S.R."/>
            <person name="Amoako K."/>
            <person name="Chaves A.V."/>
            <person name="Ward M.P."/>
            <person name="Mcallister T.A."/>
        </authorList>
    </citation>
    <scope>NUCLEOTIDE SEQUENCE [LARGE SCALE GENOMIC DNA]</scope>
    <source>
        <strain evidence="13 14">F0711D 46</strain>
    </source>
</reference>
<comment type="caution">
    <text evidence="9">Lacks conserved residue(s) required for the propagation of feature annotation.</text>
</comment>
<feature type="binding site" evidence="9">
    <location>
        <position position="106"/>
    </location>
    <ligand>
        <name>shikimate</name>
        <dbReference type="ChEBI" id="CHEBI:36208"/>
    </ligand>
</feature>
<dbReference type="PANTHER" id="PTHR21089:SF1">
    <property type="entry name" value="BIFUNCTIONAL 3-DEHYDROQUINATE DEHYDRATASE_SHIKIMATE DEHYDROGENASE, CHLOROPLASTIC"/>
    <property type="match status" value="1"/>
</dbReference>
<evidence type="ECO:0000313" key="15">
    <source>
        <dbReference type="Proteomes" id="UP000321361"/>
    </source>
</evidence>
<comment type="similarity">
    <text evidence="9">Belongs to the shikimate dehydrogenase family.</text>
</comment>
<dbReference type="EC" id="1.1.1.25" evidence="9"/>
<evidence type="ECO:0000256" key="1">
    <source>
        <dbReference type="ARBA" id="ARBA00004871"/>
    </source>
</evidence>
<evidence type="ECO:0000313" key="13">
    <source>
        <dbReference type="EMBL" id="OAQ56493.1"/>
    </source>
</evidence>
<evidence type="ECO:0000256" key="2">
    <source>
        <dbReference type="ARBA" id="ARBA00022605"/>
    </source>
</evidence>
<evidence type="ECO:0000313" key="12">
    <source>
        <dbReference type="EMBL" id="GEK36149.1"/>
    </source>
</evidence>
<gene>
    <name evidence="9 12" type="primary">aroE</name>
    <name evidence="13" type="ORF">A6E74_03525</name>
    <name evidence="12" type="ORF">ETH01_04360</name>
</gene>
<evidence type="ECO:0000259" key="11">
    <source>
        <dbReference type="Pfam" id="PF18317"/>
    </source>
</evidence>
<feature type="domain" description="Shikimate dehydrogenase substrate binding N-terminal" evidence="10">
    <location>
        <begin position="12"/>
        <end position="93"/>
    </location>
</feature>
<comment type="pathway">
    <text evidence="8">Aromatic compound metabolism; 3,4-dihydroxybenzoate biosynthesis; 3-dehydroquinate from D-quinate (NAD(+) route).</text>
</comment>
<feature type="binding site" evidence="9">
    <location>
        <position position="232"/>
    </location>
    <ligand>
        <name>NADP(+)</name>
        <dbReference type="ChEBI" id="CHEBI:58349"/>
    </ligand>
</feature>
<feature type="binding site" evidence="9">
    <location>
        <position position="262"/>
    </location>
    <ligand>
        <name>shikimate</name>
        <dbReference type="ChEBI" id="CHEBI:36208"/>
    </ligand>
</feature>
<comment type="pathway">
    <text evidence="1 9">Metabolic intermediate biosynthesis; chorismate biosynthesis; chorismate from D-erythrose 4-phosphate and phosphoenolpyruvate: step 4/7.</text>
</comment>
<dbReference type="GO" id="GO:0030266">
    <property type="term" value="F:quinate 3-dehydrogenase (NAD+) activity"/>
    <property type="evidence" value="ECO:0007669"/>
    <property type="project" value="UniProtKB-EC"/>
</dbReference>
<keyword evidence="5 9" id="KW-0057">Aromatic amino acid biosynthesis</keyword>
<evidence type="ECO:0000256" key="4">
    <source>
        <dbReference type="ARBA" id="ARBA00023002"/>
    </source>
</evidence>
<evidence type="ECO:0000256" key="5">
    <source>
        <dbReference type="ARBA" id="ARBA00023141"/>
    </source>
</evidence>
<dbReference type="InterPro" id="IPR041121">
    <property type="entry name" value="SDH_C"/>
</dbReference>
<dbReference type="GO" id="GO:0008652">
    <property type="term" value="P:amino acid biosynthetic process"/>
    <property type="evidence" value="ECO:0007669"/>
    <property type="project" value="UniProtKB-KW"/>
</dbReference>
<dbReference type="GO" id="GO:0050661">
    <property type="term" value="F:NADP binding"/>
    <property type="evidence" value="ECO:0007669"/>
    <property type="project" value="InterPro"/>
</dbReference>
<dbReference type="AlphaFoldDB" id="A0A179EUM9"/>
<dbReference type="PANTHER" id="PTHR21089">
    <property type="entry name" value="SHIKIMATE DEHYDROGENASE"/>
    <property type="match status" value="1"/>
</dbReference>
<accession>A0A179EUM9</accession>
<feature type="active site" description="Proton acceptor" evidence="9">
    <location>
        <position position="70"/>
    </location>
</feature>
<organism evidence="13 14">
    <name type="scientific">Enterococcus thailandicus</name>
    <dbReference type="NCBI Taxonomy" id="417368"/>
    <lineage>
        <taxon>Bacteria</taxon>
        <taxon>Bacillati</taxon>
        <taxon>Bacillota</taxon>
        <taxon>Bacilli</taxon>
        <taxon>Lactobacillales</taxon>
        <taxon>Enterococcaceae</taxon>
        <taxon>Enterococcus</taxon>
    </lineage>
</organism>
<dbReference type="Pfam" id="PF08501">
    <property type="entry name" value="Shikimate_dh_N"/>
    <property type="match status" value="1"/>
</dbReference>
<comment type="subunit">
    <text evidence="9">Homodimer.</text>
</comment>
<comment type="catalytic activity">
    <reaction evidence="6">
        <text>L-quinate + NAD(+) = 3-dehydroquinate + NADH + H(+)</text>
        <dbReference type="Rhea" id="RHEA:22364"/>
        <dbReference type="ChEBI" id="CHEBI:15378"/>
        <dbReference type="ChEBI" id="CHEBI:29751"/>
        <dbReference type="ChEBI" id="CHEBI:32364"/>
        <dbReference type="ChEBI" id="CHEBI:57540"/>
        <dbReference type="ChEBI" id="CHEBI:57945"/>
        <dbReference type="EC" id="1.1.1.24"/>
    </reaction>
</comment>
<dbReference type="InterPro" id="IPR011342">
    <property type="entry name" value="Shikimate_DH"/>
</dbReference>
<comment type="caution">
    <text evidence="13">The sequence shown here is derived from an EMBL/GenBank/DDBJ whole genome shotgun (WGS) entry which is preliminary data.</text>
</comment>
<dbReference type="GO" id="GO:0009423">
    <property type="term" value="P:chorismate biosynthetic process"/>
    <property type="evidence" value="ECO:0007669"/>
    <property type="project" value="UniProtKB-UniRule"/>
</dbReference>
<keyword evidence="4 9" id="KW-0560">Oxidoreductase</keyword>
<comment type="function">
    <text evidence="9">Involved in the biosynthesis of the chorismate, which leads to the biosynthesis of aromatic amino acids. Catalyzes the reversible NADPH linked reduction of 3-dehydroshikimate (DHSA) to yield shikimate (SA).</text>
</comment>
<feature type="binding site" evidence="9">
    <location>
        <position position="66"/>
    </location>
    <ligand>
        <name>shikimate</name>
        <dbReference type="ChEBI" id="CHEBI:36208"/>
    </ligand>
</feature>
<dbReference type="HAMAP" id="MF_00222">
    <property type="entry name" value="Shikimate_DH_AroE"/>
    <property type="match status" value="1"/>
</dbReference>
<feature type="binding site" evidence="9">
    <location>
        <begin position="131"/>
        <end position="135"/>
    </location>
    <ligand>
        <name>NADP(+)</name>
        <dbReference type="ChEBI" id="CHEBI:58349"/>
    </ligand>
</feature>
<proteinExistence type="inferred from homology"/>
<keyword evidence="3 9" id="KW-0521">NADP</keyword>
<protein>
    <recommendedName>
        <fullName evidence="9">Shikimate dehydrogenase (NADP(+))</fullName>
        <shortName evidence="9">SDH</shortName>
        <ecNumber evidence="9">1.1.1.25</ecNumber>
    </recommendedName>
</protein>
<dbReference type="Proteomes" id="UP000078516">
    <property type="component" value="Unassembled WGS sequence"/>
</dbReference>